<protein>
    <submittedName>
        <fullName evidence="2">Uncharacterized protein</fullName>
    </submittedName>
</protein>
<evidence type="ECO:0000313" key="3">
    <source>
        <dbReference type="Proteomes" id="UP001176059"/>
    </source>
</evidence>
<accession>A0AA38JPW7</accession>
<reference evidence="2" key="1">
    <citation type="submission" date="2022-08" db="EMBL/GenBank/DDBJ databases">
        <authorList>
            <consortium name="DOE Joint Genome Institute"/>
            <person name="Min B."/>
            <person name="Sierra-Patev S."/>
            <person name="Naranjo-Ortiz M."/>
            <person name="Looney B."/>
            <person name="Konkel Z."/>
            <person name="Slot J.C."/>
            <person name="Sakamoto Y."/>
            <person name="Steenwyk J.L."/>
            <person name="Rokas A."/>
            <person name="Carro J."/>
            <person name="Camarero S."/>
            <person name="Ferreira P."/>
            <person name="Molpeceres G."/>
            <person name="Ruiz-duenas F.J."/>
            <person name="Serrano A."/>
            <person name="Henrissat B."/>
            <person name="Drula E."/>
            <person name="Hughes K.W."/>
            <person name="Mata J.L."/>
            <person name="Ishikawa N.K."/>
            <person name="Vargas-Isla R."/>
            <person name="Ushijima S."/>
            <person name="Smith C.A."/>
            <person name="Ahrendt S."/>
            <person name="Andreopoulos W."/>
            <person name="He G."/>
            <person name="LaButti K."/>
            <person name="Lipzen A."/>
            <person name="Ng V."/>
            <person name="Riley R."/>
            <person name="Sandor L."/>
            <person name="Barry K."/>
            <person name="Martinez A.T."/>
            <person name="Xiao Y."/>
            <person name="Gibbons J.G."/>
            <person name="Terashima K."/>
            <person name="Hibbett D.S."/>
            <person name="Grigoriev I.V."/>
        </authorList>
    </citation>
    <scope>NUCLEOTIDE SEQUENCE</scope>
    <source>
        <strain evidence="2">ET3784</strain>
    </source>
</reference>
<dbReference type="AlphaFoldDB" id="A0AA38JPW7"/>
<sequence length="124" mass="14267">MCPTACLFFFGPGFSLLAVDDAFDKWYSSFELSRDVNRGERDDDGGWRANPRFIGRQSETEVRTGVNEELDNLESVKDTRRCGAVDNMGHWQRKRERDNMGCKLEFQQRTVENFGVYAGQKVEA</sequence>
<evidence type="ECO:0000256" key="1">
    <source>
        <dbReference type="SAM" id="SignalP"/>
    </source>
</evidence>
<name>A0AA38JPW7_9AGAR</name>
<dbReference type="Proteomes" id="UP001176059">
    <property type="component" value="Unassembled WGS sequence"/>
</dbReference>
<feature type="signal peptide" evidence="1">
    <location>
        <begin position="1"/>
        <end position="17"/>
    </location>
</feature>
<keyword evidence="1" id="KW-0732">Signal</keyword>
<proteinExistence type="predicted"/>
<evidence type="ECO:0000313" key="2">
    <source>
        <dbReference type="EMBL" id="KAJ3733461.1"/>
    </source>
</evidence>
<feature type="chain" id="PRO_5041376711" evidence="1">
    <location>
        <begin position="18"/>
        <end position="124"/>
    </location>
</feature>
<dbReference type="EMBL" id="JANVFO010000017">
    <property type="protein sequence ID" value="KAJ3733461.1"/>
    <property type="molecule type" value="Genomic_DNA"/>
</dbReference>
<organism evidence="2 3">
    <name type="scientific">Lentinula guzmanii</name>
    <dbReference type="NCBI Taxonomy" id="2804957"/>
    <lineage>
        <taxon>Eukaryota</taxon>
        <taxon>Fungi</taxon>
        <taxon>Dikarya</taxon>
        <taxon>Basidiomycota</taxon>
        <taxon>Agaricomycotina</taxon>
        <taxon>Agaricomycetes</taxon>
        <taxon>Agaricomycetidae</taxon>
        <taxon>Agaricales</taxon>
        <taxon>Marasmiineae</taxon>
        <taxon>Omphalotaceae</taxon>
        <taxon>Lentinula</taxon>
    </lineage>
</organism>
<comment type="caution">
    <text evidence="2">The sequence shown here is derived from an EMBL/GenBank/DDBJ whole genome shotgun (WGS) entry which is preliminary data.</text>
</comment>
<gene>
    <name evidence="2" type="ORF">DFJ43DRAFT_1038356</name>
</gene>
<keyword evidence="3" id="KW-1185">Reference proteome</keyword>
<reference evidence="2" key="2">
    <citation type="journal article" date="2023" name="Proc. Natl. Acad. Sci. U.S.A.">
        <title>A global phylogenomic analysis of the shiitake genus Lentinula.</title>
        <authorList>
            <person name="Sierra-Patev S."/>
            <person name="Min B."/>
            <person name="Naranjo-Ortiz M."/>
            <person name="Looney B."/>
            <person name="Konkel Z."/>
            <person name="Slot J.C."/>
            <person name="Sakamoto Y."/>
            <person name="Steenwyk J.L."/>
            <person name="Rokas A."/>
            <person name="Carro J."/>
            <person name="Camarero S."/>
            <person name="Ferreira P."/>
            <person name="Molpeceres G."/>
            <person name="Ruiz-Duenas F.J."/>
            <person name="Serrano A."/>
            <person name="Henrissat B."/>
            <person name="Drula E."/>
            <person name="Hughes K.W."/>
            <person name="Mata J.L."/>
            <person name="Ishikawa N.K."/>
            <person name="Vargas-Isla R."/>
            <person name="Ushijima S."/>
            <person name="Smith C.A."/>
            <person name="Donoghue J."/>
            <person name="Ahrendt S."/>
            <person name="Andreopoulos W."/>
            <person name="He G."/>
            <person name="LaButti K."/>
            <person name="Lipzen A."/>
            <person name="Ng V."/>
            <person name="Riley R."/>
            <person name="Sandor L."/>
            <person name="Barry K."/>
            <person name="Martinez A.T."/>
            <person name="Xiao Y."/>
            <person name="Gibbons J.G."/>
            <person name="Terashima K."/>
            <person name="Grigoriev I.V."/>
            <person name="Hibbett D."/>
        </authorList>
    </citation>
    <scope>NUCLEOTIDE SEQUENCE</scope>
    <source>
        <strain evidence="2">ET3784</strain>
    </source>
</reference>